<proteinExistence type="predicted"/>
<comment type="caution">
    <text evidence="2">The sequence shown here is derived from an EMBL/GenBank/DDBJ whole genome shotgun (WGS) entry which is preliminary data.</text>
</comment>
<dbReference type="Proteomes" id="UP000183529">
    <property type="component" value="Unassembled WGS sequence"/>
</dbReference>
<accession>A0AAQ1JYM1</accession>
<feature type="region of interest" description="Disordered" evidence="1">
    <location>
        <begin position="64"/>
        <end position="85"/>
    </location>
</feature>
<evidence type="ECO:0000256" key="1">
    <source>
        <dbReference type="SAM" id="MobiDB-lite"/>
    </source>
</evidence>
<evidence type="ECO:0000313" key="2">
    <source>
        <dbReference type="EMBL" id="SEK15396.1"/>
    </source>
</evidence>
<reference evidence="2 3" key="1">
    <citation type="submission" date="2016-10" db="EMBL/GenBank/DDBJ databases">
        <authorList>
            <person name="Varghese N."/>
            <person name="Submissions S."/>
        </authorList>
    </citation>
    <scope>NUCLEOTIDE SEQUENCE [LARGE SCALE GENOMIC DNA]</scope>
    <source>
        <strain evidence="2 3">LMG 22274</strain>
    </source>
</reference>
<gene>
    <name evidence="2" type="ORF">SAMN05216550_13813</name>
</gene>
<dbReference type="AlphaFoldDB" id="A0AAQ1JYM1"/>
<feature type="compositionally biased region" description="Basic and acidic residues" evidence="1">
    <location>
        <begin position="65"/>
        <end position="75"/>
    </location>
</feature>
<organism evidence="2 3">
    <name type="scientific">Paraburkholderia tropica</name>
    <dbReference type="NCBI Taxonomy" id="92647"/>
    <lineage>
        <taxon>Bacteria</taxon>
        <taxon>Pseudomonadati</taxon>
        <taxon>Pseudomonadota</taxon>
        <taxon>Betaproteobacteria</taxon>
        <taxon>Burkholderiales</taxon>
        <taxon>Burkholderiaceae</taxon>
        <taxon>Paraburkholderia</taxon>
    </lineage>
</organism>
<evidence type="ECO:0000313" key="3">
    <source>
        <dbReference type="Proteomes" id="UP000183529"/>
    </source>
</evidence>
<protein>
    <recommendedName>
        <fullName evidence="4">DUF4142 domain-containing protein</fullName>
    </recommendedName>
</protein>
<dbReference type="EMBL" id="FNZM01000038">
    <property type="protein sequence ID" value="SEK15396.1"/>
    <property type="molecule type" value="Genomic_DNA"/>
</dbReference>
<name>A0AAQ1JYM1_9BURK</name>
<sequence length="104" mass="11447">MRERFTFDSALTGACSPLLAARSRVARLRVPSLAPLFDTLNDGGRSTPARRTFDSPIPIACFAERTPEGQNDKRKSAAQKALPTIEEHYRMSQTLAKKLGAKTN</sequence>
<evidence type="ECO:0008006" key="4">
    <source>
        <dbReference type="Google" id="ProtNLM"/>
    </source>
</evidence>